<dbReference type="PANTHER" id="PTHR30221:SF1">
    <property type="entry name" value="SMALL-CONDUCTANCE MECHANOSENSITIVE CHANNEL"/>
    <property type="match status" value="1"/>
</dbReference>
<evidence type="ECO:0000259" key="10">
    <source>
        <dbReference type="Pfam" id="PF21088"/>
    </source>
</evidence>
<feature type="transmembrane region" description="Helical" evidence="7">
    <location>
        <begin position="63"/>
        <end position="82"/>
    </location>
</feature>
<dbReference type="STRING" id="273121.WS1478"/>
<evidence type="ECO:0000313" key="11">
    <source>
        <dbReference type="EMBL" id="CAE10533.1"/>
    </source>
</evidence>
<evidence type="ECO:0000256" key="6">
    <source>
        <dbReference type="ARBA" id="ARBA00023136"/>
    </source>
</evidence>
<dbReference type="Pfam" id="PF21082">
    <property type="entry name" value="MS_channel_3rd"/>
    <property type="match status" value="1"/>
</dbReference>
<dbReference type="PANTHER" id="PTHR30221">
    <property type="entry name" value="SMALL-CONDUCTANCE MECHANOSENSITIVE CHANNEL"/>
    <property type="match status" value="1"/>
</dbReference>
<dbReference type="InterPro" id="IPR049142">
    <property type="entry name" value="MS_channel_1st"/>
</dbReference>
<dbReference type="eggNOG" id="COG0668">
    <property type="taxonomic scope" value="Bacteria"/>
</dbReference>
<evidence type="ECO:0000256" key="2">
    <source>
        <dbReference type="ARBA" id="ARBA00008017"/>
    </source>
</evidence>
<comment type="similarity">
    <text evidence="2">Belongs to the MscS (TC 1.A.23) family.</text>
</comment>
<keyword evidence="3" id="KW-1003">Cell membrane</keyword>
<dbReference type="HOGENOM" id="CLU_037945_1_1_7"/>
<evidence type="ECO:0000259" key="8">
    <source>
        <dbReference type="Pfam" id="PF00924"/>
    </source>
</evidence>
<keyword evidence="4 7" id="KW-0812">Transmembrane</keyword>
<dbReference type="InterPro" id="IPR049278">
    <property type="entry name" value="MS_channel_C"/>
</dbReference>
<dbReference type="Gene3D" id="3.30.70.100">
    <property type="match status" value="1"/>
</dbReference>
<dbReference type="Proteomes" id="UP000000422">
    <property type="component" value="Chromosome"/>
</dbReference>
<dbReference type="InterPro" id="IPR008910">
    <property type="entry name" value="MSC_TM_helix"/>
</dbReference>
<feature type="domain" description="Mechanosensitive ion channel MscS C-terminal" evidence="9">
    <location>
        <begin position="182"/>
        <end position="263"/>
    </location>
</feature>
<keyword evidence="12" id="KW-1185">Reference proteome</keyword>
<name>Q7MRC2_WOLSU</name>
<keyword evidence="5 7" id="KW-1133">Transmembrane helix</keyword>
<evidence type="ECO:0000256" key="4">
    <source>
        <dbReference type="ARBA" id="ARBA00022692"/>
    </source>
</evidence>
<dbReference type="Gene3D" id="1.10.287.1260">
    <property type="match status" value="1"/>
</dbReference>
<dbReference type="Pfam" id="PF21088">
    <property type="entry name" value="MS_channel_1st"/>
    <property type="match status" value="1"/>
</dbReference>
<dbReference type="InterPro" id="IPR006685">
    <property type="entry name" value="MscS_channel_2nd"/>
</dbReference>
<keyword evidence="6 7" id="KW-0472">Membrane</keyword>
<dbReference type="InterPro" id="IPR011066">
    <property type="entry name" value="MscS_channel_C_sf"/>
</dbReference>
<evidence type="ECO:0000256" key="7">
    <source>
        <dbReference type="SAM" id="Phobius"/>
    </source>
</evidence>
<dbReference type="SUPFAM" id="SSF50182">
    <property type="entry name" value="Sm-like ribonucleoproteins"/>
    <property type="match status" value="1"/>
</dbReference>
<dbReference type="Pfam" id="PF00924">
    <property type="entry name" value="MS_channel_2nd"/>
    <property type="match status" value="1"/>
</dbReference>
<dbReference type="SUPFAM" id="SSF82861">
    <property type="entry name" value="Mechanosensitive channel protein MscS (YggB), transmembrane region"/>
    <property type="match status" value="1"/>
</dbReference>
<evidence type="ECO:0000256" key="1">
    <source>
        <dbReference type="ARBA" id="ARBA00004651"/>
    </source>
</evidence>
<feature type="domain" description="Mechanosensitive ion channel transmembrane helices 2/3" evidence="10">
    <location>
        <begin position="67"/>
        <end position="104"/>
    </location>
</feature>
<evidence type="ECO:0000256" key="5">
    <source>
        <dbReference type="ARBA" id="ARBA00022989"/>
    </source>
</evidence>
<dbReference type="InterPro" id="IPR011014">
    <property type="entry name" value="MscS_channel_TM-2"/>
</dbReference>
<evidence type="ECO:0000256" key="3">
    <source>
        <dbReference type="ARBA" id="ARBA00022475"/>
    </source>
</evidence>
<dbReference type="AlphaFoldDB" id="Q7MRC2"/>
<dbReference type="InterPro" id="IPR045275">
    <property type="entry name" value="MscS_archaea/bacteria_type"/>
</dbReference>
<evidence type="ECO:0000259" key="9">
    <source>
        <dbReference type="Pfam" id="PF21082"/>
    </source>
</evidence>
<comment type="subcellular location">
    <subcellularLocation>
        <location evidence="1">Cell membrane</location>
        <topology evidence="1">Multi-pass membrane protein</topology>
    </subcellularLocation>
</comment>
<dbReference type="Pfam" id="PF05552">
    <property type="entry name" value="MS_channel_1st_1"/>
    <property type="match status" value="1"/>
</dbReference>
<proteinExistence type="inferred from homology"/>
<gene>
    <name evidence="11" type="ordered locus">WS1478</name>
</gene>
<feature type="transmembrane region" description="Helical" evidence="7">
    <location>
        <begin position="20"/>
        <end position="42"/>
    </location>
</feature>
<dbReference type="KEGG" id="wsu:WS1478"/>
<dbReference type="InterPro" id="IPR010920">
    <property type="entry name" value="LSM_dom_sf"/>
</dbReference>
<feature type="transmembrane region" description="Helical" evidence="7">
    <location>
        <begin position="88"/>
        <end position="106"/>
    </location>
</feature>
<evidence type="ECO:0000313" key="12">
    <source>
        <dbReference type="Proteomes" id="UP000000422"/>
    </source>
</evidence>
<sequence length="278" mass="30470">MSYWMKLFTGWSQSLLDSLFTFSPKLLAAILIAILGLYLAKLARRYTFRLLLKVTKDEILSRFLARVLYAGVVVLTLITALSNLGVQTASIIAVLGTAGLAIALSLKDSLSNLASGIMLIVFRHFTKGDTVELNGTLGNVEEISLFHTKLTTPDNRSVILPNASIAQAKIINFTSNPTRRLEWTFSVSYESDIRRAKEVILLALQSESRLLEEPAPLVGVGSLGASGVDFIVRAWVKKEEFFAVQIAVNEAIKLALDEAAIEIPYNKLDVNLISKGTL</sequence>
<dbReference type="EMBL" id="BX571661">
    <property type="protein sequence ID" value="CAE10533.1"/>
    <property type="molecule type" value="Genomic_DNA"/>
</dbReference>
<dbReference type="InterPro" id="IPR023408">
    <property type="entry name" value="MscS_beta-dom_sf"/>
</dbReference>
<dbReference type="GO" id="GO:0005886">
    <property type="term" value="C:plasma membrane"/>
    <property type="evidence" value="ECO:0007669"/>
    <property type="project" value="UniProtKB-SubCell"/>
</dbReference>
<dbReference type="SUPFAM" id="SSF82689">
    <property type="entry name" value="Mechanosensitive channel protein MscS (YggB), C-terminal domain"/>
    <property type="match status" value="1"/>
</dbReference>
<protein>
    <submittedName>
        <fullName evidence="11">Uncharacterized protein</fullName>
    </submittedName>
</protein>
<dbReference type="Gene3D" id="2.30.30.60">
    <property type="match status" value="1"/>
</dbReference>
<organism evidence="12">
    <name type="scientific">Wolinella succinogenes (strain ATCC 29543 / DSM 1740 / CCUG 13145 / JCM 31913 / LMG 7466 / NCTC 11488 / FDC 602W)</name>
    <name type="common">Vibrio succinogenes</name>
    <dbReference type="NCBI Taxonomy" id="273121"/>
    <lineage>
        <taxon>Bacteria</taxon>
        <taxon>Pseudomonadati</taxon>
        <taxon>Campylobacterota</taxon>
        <taxon>Epsilonproteobacteria</taxon>
        <taxon>Campylobacterales</taxon>
        <taxon>Helicobacteraceae</taxon>
        <taxon>Wolinella</taxon>
    </lineage>
</organism>
<reference evidence="11 12" key="1">
    <citation type="journal article" date="2003" name="Proc. Natl. Acad. Sci. U.S.A.">
        <title>Complete genome sequence and analysis of Wolinella succinogenes.</title>
        <authorList>
            <person name="Baar C."/>
            <person name="Eppinger M."/>
            <person name="Raddatz G."/>
            <person name="Simon JM."/>
            <person name="Lanz C."/>
            <person name="Klimmek O."/>
            <person name="Nandakumar R."/>
            <person name="Gross R."/>
            <person name="Rosinus A."/>
            <person name="Keller H."/>
            <person name="Jagtap P."/>
            <person name="Linke B."/>
            <person name="Meyer F."/>
            <person name="Lederer H."/>
            <person name="Schuster S.C."/>
        </authorList>
    </citation>
    <scope>NUCLEOTIDE SEQUENCE [LARGE SCALE GENOMIC DNA]</scope>
    <source>
        <strain evidence="12">ATCC 29543 / DSM 1740 / CCUG 13145 / JCM 31913 / LMG 7466 / NCTC 11488 / FDC 602W</strain>
    </source>
</reference>
<feature type="domain" description="Mechanosensitive ion channel MscS" evidence="8">
    <location>
        <begin position="108"/>
        <end position="174"/>
    </location>
</feature>
<dbReference type="GO" id="GO:0008381">
    <property type="term" value="F:mechanosensitive monoatomic ion channel activity"/>
    <property type="evidence" value="ECO:0007669"/>
    <property type="project" value="InterPro"/>
</dbReference>
<accession>Q7MRC2</accession>